<dbReference type="SMART" id="SM00052">
    <property type="entry name" value="EAL"/>
    <property type="match status" value="1"/>
</dbReference>
<dbReference type="InterPro" id="IPR001633">
    <property type="entry name" value="EAL_dom"/>
</dbReference>
<dbReference type="PROSITE" id="PS50887">
    <property type="entry name" value="GGDEF"/>
    <property type="match status" value="1"/>
</dbReference>
<dbReference type="Gene3D" id="3.20.20.450">
    <property type="entry name" value="EAL domain"/>
    <property type="match status" value="1"/>
</dbReference>
<dbReference type="SUPFAM" id="SSF141868">
    <property type="entry name" value="EAL domain-like"/>
    <property type="match status" value="1"/>
</dbReference>
<feature type="domain" description="GGDEF" evidence="2">
    <location>
        <begin position="159"/>
        <end position="292"/>
    </location>
</feature>
<dbReference type="Gene3D" id="3.30.70.270">
    <property type="match status" value="1"/>
</dbReference>
<dbReference type="SUPFAM" id="SSF55785">
    <property type="entry name" value="PYP-like sensor domain (PAS domain)"/>
    <property type="match status" value="1"/>
</dbReference>
<proteinExistence type="predicted"/>
<dbReference type="PANTHER" id="PTHR44757:SF2">
    <property type="entry name" value="BIOFILM ARCHITECTURE MAINTENANCE PROTEIN MBAA"/>
    <property type="match status" value="1"/>
</dbReference>
<evidence type="ECO:0000313" key="3">
    <source>
        <dbReference type="EMBL" id="MBC8590339.1"/>
    </source>
</evidence>
<dbReference type="InterPro" id="IPR052155">
    <property type="entry name" value="Biofilm_reg_signaling"/>
</dbReference>
<dbReference type="CDD" id="cd01949">
    <property type="entry name" value="GGDEF"/>
    <property type="match status" value="1"/>
</dbReference>
<dbReference type="CDD" id="cd01948">
    <property type="entry name" value="EAL"/>
    <property type="match status" value="1"/>
</dbReference>
<evidence type="ECO:0000313" key="4">
    <source>
        <dbReference type="Proteomes" id="UP000601522"/>
    </source>
</evidence>
<name>A0A926ILN8_9FIRM</name>
<dbReference type="InterPro" id="IPR000160">
    <property type="entry name" value="GGDEF_dom"/>
</dbReference>
<feature type="domain" description="EAL" evidence="1">
    <location>
        <begin position="301"/>
        <end position="554"/>
    </location>
</feature>
<dbReference type="RefSeq" id="WP_249323156.1">
    <property type="nucleotide sequence ID" value="NZ_JACRTK010000001.1"/>
</dbReference>
<dbReference type="InterPro" id="IPR000014">
    <property type="entry name" value="PAS"/>
</dbReference>
<protein>
    <submittedName>
        <fullName evidence="3">EAL domain-containing protein</fullName>
    </submittedName>
</protein>
<dbReference type="InterPro" id="IPR043128">
    <property type="entry name" value="Rev_trsase/Diguanyl_cyclase"/>
</dbReference>
<dbReference type="InterPro" id="IPR035919">
    <property type="entry name" value="EAL_sf"/>
</dbReference>
<evidence type="ECO:0000259" key="1">
    <source>
        <dbReference type="PROSITE" id="PS50883"/>
    </source>
</evidence>
<dbReference type="PROSITE" id="PS50883">
    <property type="entry name" value="EAL"/>
    <property type="match status" value="1"/>
</dbReference>
<dbReference type="AlphaFoldDB" id="A0A926ILN8"/>
<evidence type="ECO:0000259" key="2">
    <source>
        <dbReference type="PROSITE" id="PS50887"/>
    </source>
</evidence>
<dbReference type="NCBIfam" id="TIGR00229">
    <property type="entry name" value="sensory_box"/>
    <property type="match status" value="1"/>
</dbReference>
<dbReference type="SUPFAM" id="SSF55073">
    <property type="entry name" value="Nucleotide cyclase"/>
    <property type="match status" value="1"/>
</dbReference>
<dbReference type="InterPro" id="IPR029787">
    <property type="entry name" value="Nucleotide_cyclase"/>
</dbReference>
<reference evidence="3 4" key="1">
    <citation type="submission" date="2020-08" db="EMBL/GenBank/DDBJ databases">
        <title>Genome public.</title>
        <authorList>
            <person name="Liu C."/>
            <person name="Sun Q."/>
        </authorList>
    </citation>
    <scope>NUCLEOTIDE SEQUENCE [LARGE SCALE GENOMIC DNA]</scope>
    <source>
        <strain evidence="3 4">NSJ-26</strain>
    </source>
</reference>
<dbReference type="Proteomes" id="UP000601522">
    <property type="component" value="Unassembled WGS sequence"/>
</dbReference>
<dbReference type="CDD" id="cd00130">
    <property type="entry name" value="PAS"/>
    <property type="match status" value="1"/>
</dbReference>
<sequence>MTYIDIENNYRFKEAFYGSHTPMCFIDLQNGRIMDANLAACDYYGYSNKEFLSMNIREINVLSKEEIKKEIFKAKKENRKFLRLIHKLNNNKIRKVKVYSTIIKSKNKKICFAIIHDLNEGNEKLDILNDTYDLHSRNHVVDILNDEINKIYPKDVEQEKIAVLFLKINQFKSISNAFGYIIADKVIKKFHKILKEDIQGNHIVKRFNEDEFVILVPQTTDLNSIGKDILKINEILNRSIKVYDNEFQITTNIGISVYPDDGKDGLSLVRRANIAMNKSQELNISNTLRFDESLDREVKSIFWIKNDLISAISKDELILNYQPIYDVIRKRLIGAEALVRWKHKEKGIIPPLEFIPVAEETGLIHSIGKWVLFNACKQNKRWQDLGYEPIYISVNVSALQMEEPGFIQFVKQTLKESRLEPKYLQLEITETVSSKDYRVIEKTVKELTSLGISFAIDDFGTGYSSLEELHNLNINNIKMDKMFIDNLEHKGKEEIAKTIISLAEGLSVNLIAEGVETKEQLEFLVKNKCTIAQGYLFSRPVETYKIEELLKKTRNNHKDL</sequence>
<dbReference type="SMART" id="SM00267">
    <property type="entry name" value="GGDEF"/>
    <property type="match status" value="1"/>
</dbReference>
<dbReference type="Pfam" id="PF13426">
    <property type="entry name" value="PAS_9"/>
    <property type="match status" value="1"/>
</dbReference>
<keyword evidence="4" id="KW-1185">Reference proteome</keyword>
<dbReference type="Pfam" id="PF00990">
    <property type="entry name" value="GGDEF"/>
    <property type="match status" value="1"/>
</dbReference>
<dbReference type="Pfam" id="PF00563">
    <property type="entry name" value="EAL"/>
    <property type="match status" value="1"/>
</dbReference>
<gene>
    <name evidence="3" type="ORF">H8689_04175</name>
</gene>
<dbReference type="Gene3D" id="3.30.450.20">
    <property type="entry name" value="PAS domain"/>
    <property type="match status" value="1"/>
</dbReference>
<accession>A0A926ILN8</accession>
<comment type="caution">
    <text evidence="3">The sequence shown here is derived from an EMBL/GenBank/DDBJ whole genome shotgun (WGS) entry which is preliminary data.</text>
</comment>
<dbReference type="EMBL" id="JACRTK010000001">
    <property type="protein sequence ID" value="MBC8590339.1"/>
    <property type="molecule type" value="Genomic_DNA"/>
</dbReference>
<dbReference type="InterPro" id="IPR035965">
    <property type="entry name" value="PAS-like_dom_sf"/>
</dbReference>
<organism evidence="3 4">
    <name type="scientific">Wansuia hejianensis</name>
    <dbReference type="NCBI Taxonomy" id="2763667"/>
    <lineage>
        <taxon>Bacteria</taxon>
        <taxon>Bacillati</taxon>
        <taxon>Bacillota</taxon>
        <taxon>Clostridia</taxon>
        <taxon>Lachnospirales</taxon>
        <taxon>Lachnospiraceae</taxon>
        <taxon>Wansuia</taxon>
    </lineage>
</organism>
<dbReference type="NCBIfam" id="TIGR00254">
    <property type="entry name" value="GGDEF"/>
    <property type="match status" value="1"/>
</dbReference>
<dbReference type="PANTHER" id="PTHR44757">
    <property type="entry name" value="DIGUANYLATE CYCLASE DGCP"/>
    <property type="match status" value="1"/>
</dbReference>
<dbReference type="SMART" id="SM00091">
    <property type="entry name" value="PAS"/>
    <property type="match status" value="1"/>
</dbReference>